<reference evidence="4" key="1">
    <citation type="journal article" date="2020" name="Stud. Mycol.">
        <title>101 Dothideomycetes genomes: a test case for predicting lifestyles and emergence of pathogens.</title>
        <authorList>
            <person name="Haridas S."/>
            <person name="Albert R."/>
            <person name="Binder M."/>
            <person name="Bloem J."/>
            <person name="Labutti K."/>
            <person name="Salamov A."/>
            <person name="Andreopoulos B."/>
            <person name="Baker S."/>
            <person name="Barry K."/>
            <person name="Bills G."/>
            <person name="Bluhm B."/>
            <person name="Cannon C."/>
            <person name="Castanera R."/>
            <person name="Culley D."/>
            <person name="Daum C."/>
            <person name="Ezra D."/>
            <person name="Gonzalez J."/>
            <person name="Henrissat B."/>
            <person name="Kuo A."/>
            <person name="Liang C."/>
            <person name="Lipzen A."/>
            <person name="Lutzoni F."/>
            <person name="Magnuson J."/>
            <person name="Mondo S."/>
            <person name="Nolan M."/>
            <person name="Ohm R."/>
            <person name="Pangilinan J."/>
            <person name="Park H.-J."/>
            <person name="Ramirez L."/>
            <person name="Alfaro M."/>
            <person name="Sun H."/>
            <person name="Tritt A."/>
            <person name="Yoshinaga Y."/>
            <person name="Zwiers L.-H."/>
            <person name="Turgeon B."/>
            <person name="Goodwin S."/>
            <person name="Spatafora J."/>
            <person name="Crous P."/>
            <person name="Grigoriev I."/>
        </authorList>
    </citation>
    <scope>NUCLEOTIDE SEQUENCE</scope>
    <source>
        <strain evidence="4">CBS 627.86</strain>
    </source>
</reference>
<evidence type="ECO:0000259" key="3">
    <source>
        <dbReference type="Pfam" id="PF26053"/>
    </source>
</evidence>
<dbReference type="PANTHER" id="PTHR46310">
    <property type="entry name" value="AMIDASE 1"/>
    <property type="match status" value="1"/>
</dbReference>
<accession>A0A6A5ZI23</accession>
<name>A0A6A5ZI23_9PLEO</name>
<dbReference type="Pfam" id="PF01425">
    <property type="entry name" value="Amidase"/>
    <property type="match status" value="1"/>
</dbReference>
<feature type="signal peptide" evidence="1">
    <location>
        <begin position="1"/>
        <end position="15"/>
    </location>
</feature>
<protein>
    <submittedName>
        <fullName evidence="4">Amidase signature domain-containing protein</fullName>
    </submittedName>
</protein>
<evidence type="ECO:0000259" key="2">
    <source>
        <dbReference type="Pfam" id="PF01425"/>
    </source>
</evidence>
<dbReference type="OrthoDB" id="5423360at2759"/>
<dbReference type="InterPro" id="IPR036928">
    <property type="entry name" value="AS_sf"/>
</dbReference>
<evidence type="ECO:0000313" key="5">
    <source>
        <dbReference type="Proteomes" id="UP000799770"/>
    </source>
</evidence>
<feature type="domain" description="Scytalone dehydratase-like protein Arp1 N-terminal" evidence="3">
    <location>
        <begin position="59"/>
        <end position="173"/>
    </location>
</feature>
<dbReference type="InterPro" id="IPR023631">
    <property type="entry name" value="Amidase_dom"/>
</dbReference>
<gene>
    <name evidence="4" type="ORF">BDV96DRAFT_362718</name>
</gene>
<evidence type="ECO:0000313" key="4">
    <source>
        <dbReference type="EMBL" id="KAF2118816.1"/>
    </source>
</evidence>
<feature type="chain" id="PRO_5025400409" evidence="1">
    <location>
        <begin position="16"/>
        <end position="655"/>
    </location>
</feature>
<dbReference type="AlphaFoldDB" id="A0A6A5ZI23"/>
<dbReference type="Proteomes" id="UP000799770">
    <property type="component" value="Unassembled WGS sequence"/>
</dbReference>
<keyword evidence="5" id="KW-1185">Reference proteome</keyword>
<dbReference type="PANTHER" id="PTHR46310:SF7">
    <property type="entry name" value="AMIDASE 1"/>
    <property type="match status" value="1"/>
</dbReference>
<dbReference type="Gene3D" id="3.90.1300.10">
    <property type="entry name" value="Amidase signature (AS) domain"/>
    <property type="match status" value="1"/>
</dbReference>
<dbReference type="Pfam" id="PF26053">
    <property type="entry name" value="DUF8016"/>
    <property type="match status" value="1"/>
</dbReference>
<sequence length="655" mass="71704">MFIFRLLALASLCLANTTVKLLSRDYHGSSTYMLSNASDIYYVRSSRDVAPVGIYAIADVQDGLVPFTVITSDVTNITAGTLSDKIHVYAQDDVWKEEFLSGIVLVSTAPSTVLDASGLAYLHSICTSVLLIDDTISTPDAKITTFTKSISTPPPGPYLGEITSGQLILSETYATFRDGYSSFMSGVTRNDDGSYSPLEFWHPSSFEKLIPFPSRLYSSLLPRSTYPLAGLRFAIKDIVDLAGIVTGGGSTDYMRLYSTPKVKTAPAMQRLIDLGATPIGKTKSATFAWGAWPDQNDDVPYPWNPRADGYLGLSASSHGSASAIGAYDLLDFVIGTDTGGSVRNPADRVGVYGLRPTWGVVDVEGVIESAKTLDSVGFLTRDPILAHQLTRLWFGDGNPALKAGSFDYPKKIIYPSEWFPLNSSTAQDLVDSWLANMTSALGMKIEYQNTSNIFQDVIGYNGTLGDWTSNVSSVNVKDNWDTLGRQFVEDYGKVNGGRYPTRLDAPVRDAWAQSPDYTQEYYETNVNRSWEFTSFWNEHIIPFNNATCSEGLWVYHIADTGGGVPEYRDRTLDYFPDFPGAMRGASIAPFAHTVDITIPIGQVPYDSVISKVEEQLAITLNFVAHRGCDAALMEFVKACADAGWCKHVQTGRTAF</sequence>
<feature type="domain" description="Amidase" evidence="2">
    <location>
        <begin position="224"/>
        <end position="382"/>
    </location>
</feature>
<organism evidence="4 5">
    <name type="scientific">Lophiotrema nucula</name>
    <dbReference type="NCBI Taxonomy" id="690887"/>
    <lineage>
        <taxon>Eukaryota</taxon>
        <taxon>Fungi</taxon>
        <taxon>Dikarya</taxon>
        <taxon>Ascomycota</taxon>
        <taxon>Pezizomycotina</taxon>
        <taxon>Dothideomycetes</taxon>
        <taxon>Pleosporomycetidae</taxon>
        <taxon>Pleosporales</taxon>
        <taxon>Lophiotremataceae</taxon>
        <taxon>Lophiotrema</taxon>
    </lineage>
</organism>
<proteinExistence type="predicted"/>
<dbReference type="SUPFAM" id="SSF75304">
    <property type="entry name" value="Amidase signature (AS) enzymes"/>
    <property type="match status" value="1"/>
</dbReference>
<evidence type="ECO:0000256" key="1">
    <source>
        <dbReference type="SAM" id="SignalP"/>
    </source>
</evidence>
<keyword evidence="1" id="KW-0732">Signal</keyword>
<dbReference type="InterPro" id="IPR058329">
    <property type="entry name" value="Arp1_N"/>
</dbReference>
<dbReference type="EMBL" id="ML977316">
    <property type="protein sequence ID" value="KAF2118816.1"/>
    <property type="molecule type" value="Genomic_DNA"/>
</dbReference>